<dbReference type="CDD" id="cd00026">
    <property type="entry name" value="BPI2"/>
    <property type="match status" value="1"/>
</dbReference>
<evidence type="ECO:0000313" key="3">
    <source>
        <dbReference type="Proteomes" id="UP001374535"/>
    </source>
</evidence>
<dbReference type="InterPro" id="IPR001124">
    <property type="entry name" value="Lipid-bd_serum_glycop_C"/>
</dbReference>
<dbReference type="PANTHER" id="PTHR46801">
    <property type="entry name" value="OS06G0309200 PROTEIN"/>
    <property type="match status" value="1"/>
</dbReference>
<reference evidence="2 3" key="1">
    <citation type="journal article" date="2023" name="Life. Sci Alliance">
        <title>Evolutionary insights into 3D genome organization and epigenetic landscape of Vigna mungo.</title>
        <authorList>
            <person name="Junaid A."/>
            <person name="Singh B."/>
            <person name="Bhatia S."/>
        </authorList>
    </citation>
    <scope>NUCLEOTIDE SEQUENCE [LARGE SCALE GENOMIC DNA]</scope>
    <source>
        <strain evidence="2">Urdbean</strain>
    </source>
</reference>
<dbReference type="Proteomes" id="UP001374535">
    <property type="component" value="Chromosome 11"/>
</dbReference>
<evidence type="ECO:0000259" key="1">
    <source>
        <dbReference type="SMART" id="SM00329"/>
    </source>
</evidence>
<proteinExistence type="predicted"/>
<dbReference type="InterPro" id="IPR017943">
    <property type="entry name" value="Bactericidal_perm-incr_a/b_dom"/>
</dbReference>
<gene>
    <name evidence="2" type="ORF">V8G54_036878</name>
</gene>
<keyword evidence="3" id="KW-1185">Reference proteome</keyword>
<accession>A0AAQ3MJ98</accession>
<dbReference type="GO" id="GO:0008289">
    <property type="term" value="F:lipid binding"/>
    <property type="evidence" value="ECO:0007669"/>
    <property type="project" value="InterPro"/>
</dbReference>
<evidence type="ECO:0000313" key="2">
    <source>
        <dbReference type="EMBL" id="WVY91364.1"/>
    </source>
</evidence>
<dbReference type="InterPro" id="IPR017942">
    <property type="entry name" value="Lipid-bd_serum_glycop_N"/>
</dbReference>
<organism evidence="2 3">
    <name type="scientific">Vigna mungo</name>
    <name type="common">Black gram</name>
    <name type="synonym">Phaseolus mungo</name>
    <dbReference type="NCBI Taxonomy" id="3915"/>
    <lineage>
        <taxon>Eukaryota</taxon>
        <taxon>Viridiplantae</taxon>
        <taxon>Streptophyta</taxon>
        <taxon>Embryophyta</taxon>
        <taxon>Tracheophyta</taxon>
        <taxon>Spermatophyta</taxon>
        <taxon>Magnoliopsida</taxon>
        <taxon>eudicotyledons</taxon>
        <taxon>Gunneridae</taxon>
        <taxon>Pentapetalae</taxon>
        <taxon>rosids</taxon>
        <taxon>fabids</taxon>
        <taxon>Fabales</taxon>
        <taxon>Fabaceae</taxon>
        <taxon>Papilionoideae</taxon>
        <taxon>50 kb inversion clade</taxon>
        <taxon>NPAAA clade</taxon>
        <taxon>indigoferoid/millettioid clade</taxon>
        <taxon>Phaseoleae</taxon>
        <taxon>Vigna</taxon>
    </lineage>
</organism>
<dbReference type="InterPro" id="IPR045897">
    <property type="entry name" value="BPI/LBP_pln"/>
</dbReference>
<feature type="domain" description="Lipid-binding serum glycoprotein C-terminal" evidence="1">
    <location>
        <begin position="407"/>
        <end position="605"/>
    </location>
</feature>
<dbReference type="Pfam" id="PF01273">
    <property type="entry name" value="LBP_BPI_CETP"/>
    <property type="match status" value="1"/>
</dbReference>
<dbReference type="EMBL" id="CP144690">
    <property type="protein sequence ID" value="WVY91364.1"/>
    <property type="molecule type" value="Genomic_DNA"/>
</dbReference>
<sequence length="621" mass="68978">MGKTDFSVHEQCVLSPWKICPCTTFPMLSLSLQQMIKSNFRKRIKMASFLVLLLLASSLNHGYAQFHPQNEAFISLSITQNGLDFVKELLVSKAISSLVPLQLPNIEKTAKIPLVGNVYMVLSNITIYHIYVPSSSVKPGETGISITASGVTCDLSMNWYYSYSTWLVPVEISDRGRAEVQVKSMDVGLTLGLENQEGSLKLKLKDCGSNVKDISIKLDGGASWLYQGYGNIHEANLLMLHKDPQICVEPLQQLLEISSLPPNIYIDISDAADLVNRGYPMSTSSYPPTFIFTCDSQRTSLHHGLRPFPTFTKVVDAFEEKIGSAVENAITKKLTNGISRLDSYLESLPKEVPVDDHTSLNVTFVNDVLLSDSSVGFETNGLFIKRNPSLPILDLYHNNLKLPILCTNSSKMVGITLDEAVFNSASALYYDAKFMHWIVDQIPDQSLLNTAGWRFIIPQLYKKYPDHDMNLNISLSSPPVVEISNQKAGANTIVDMTIDVLEEDKVIPVACISLVIQATGALKISGNNLVGDIRLNDFQMSLKWSKIGNLRMHLIQPVVWTLIETVFLPHANTRLSKGLPLPIIHGFILQNAEIILSTSRLAVCSDVAFTESNKRFSYFIQ</sequence>
<dbReference type="PANTHER" id="PTHR46801:SF6">
    <property type="entry name" value="LIPID-BINDING SERUM GLYCOPROTEIN C-TERMINAL DOMAIN-CONTAINING PROTEIN"/>
    <property type="match status" value="1"/>
</dbReference>
<dbReference type="SMART" id="SM00329">
    <property type="entry name" value="BPI2"/>
    <property type="match status" value="1"/>
</dbReference>
<dbReference type="Gene3D" id="3.15.10.10">
    <property type="entry name" value="Bactericidal permeability-increasing protein, domain 1"/>
    <property type="match status" value="1"/>
</dbReference>
<dbReference type="Pfam" id="PF02886">
    <property type="entry name" value="LBP_BPI_CETP_C"/>
    <property type="match status" value="1"/>
</dbReference>
<name>A0AAQ3MJ98_VIGMU</name>
<dbReference type="AlphaFoldDB" id="A0AAQ3MJ98"/>
<dbReference type="Gene3D" id="3.15.20.10">
    <property type="entry name" value="Bactericidal permeability-increasing protein, domain 2"/>
    <property type="match status" value="1"/>
</dbReference>
<dbReference type="SUPFAM" id="SSF55394">
    <property type="entry name" value="Bactericidal permeability-increasing protein, BPI"/>
    <property type="match status" value="3"/>
</dbReference>
<protein>
    <recommendedName>
        <fullName evidence="1">Lipid-binding serum glycoprotein C-terminal domain-containing protein</fullName>
    </recommendedName>
</protein>